<evidence type="ECO:0000313" key="2">
    <source>
        <dbReference type="Proteomes" id="UP000095401"/>
    </source>
</evidence>
<name>A0A1D8IJJ3_9GAMM</name>
<dbReference type="EMBL" id="CP017415">
    <property type="protein sequence ID" value="AOU96662.1"/>
    <property type="molecule type" value="Genomic_DNA"/>
</dbReference>
<sequence length="61" mass="6480">MRSAGANPFGLRAIRYWVCRCVRRFSGVRGFDAAAAAKRQSQALASQDGQLQCAASYAGVG</sequence>
<gene>
    <name evidence="1" type="ORF">BI364_00275</name>
</gene>
<dbReference type="KEGG" id="aprs:BI364_00275"/>
<keyword evidence="2" id="KW-1185">Reference proteome</keyword>
<protein>
    <submittedName>
        <fullName evidence="1">Uncharacterized protein</fullName>
    </submittedName>
</protein>
<reference evidence="2" key="1">
    <citation type="submission" date="2016-09" db="EMBL/GenBank/DDBJ databases">
        <title>Acidihalobacter prosperus F5.</title>
        <authorList>
            <person name="Khaleque H.N."/>
            <person name="Ramsay J.P."/>
            <person name="Kaksonen A.H."/>
            <person name="Boxall N.J."/>
            <person name="Watkin E.L.J."/>
        </authorList>
    </citation>
    <scope>NUCLEOTIDE SEQUENCE [LARGE SCALE GENOMIC DNA]</scope>
    <source>
        <strain evidence="2">F5</strain>
    </source>
</reference>
<organism evidence="1 2">
    <name type="scientific">Acidihalobacter yilgarnensis</name>
    <dbReference type="NCBI Taxonomy" id="2819280"/>
    <lineage>
        <taxon>Bacteria</taxon>
        <taxon>Pseudomonadati</taxon>
        <taxon>Pseudomonadota</taxon>
        <taxon>Gammaproteobacteria</taxon>
        <taxon>Chromatiales</taxon>
        <taxon>Ectothiorhodospiraceae</taxon>
        <taxon>Acidihalobacter</taxon>
    </lineage>
</organism>
<dbReference type="AlphaFoldDB" id="A0A1D8IJJ3"/>
<accession>A0A1D8IJJ3</accession>
<evidence type="ECO:0000313" key="1">
    <source>
        <dbReference type="EMBL" id="AOU96662.1"/>
    </source>
</evidence>
<dbReference type="Proteomes" id="UP000095401">
    <property type="component" value="Chromosome"/>
</dbReference>
<proteinExistence type="predicted"/>